<accession>A0A4U6QKG6</accession>
<protein>
    <submittedName>
        <fullName evidence="1">Zinc-binding alcohol dehydrogenase family protein</fullName>
    </submittedName>
</protein>
<dbReference type="PANTHER" id="PTHR43677">
    <property type="entry name" value="SHORT-CHAIN DEHYDROGENASE/REDUCTASE"/>
    <property type="match status" value="1"/>
</dbReference>
<dbReference type="OrthoDB" id="9787435at2"/>
<comment type="caution">
    <text evidence="1">The sequence shown here is derived from an EMBL/GenBank/DDBJ whole genome shotgun (WGS) entry which is preliminary data.</text>
</comment>
<sequence length="321" mass="33102">MRAAVITSPDAAPVVTDFAEPTAAAGETLVDVVAAGIHTVVRSRATGRHYSSTGRYPLVPGVDAVTRMADGSLHYAGMVRAPWGTLAERAAVRFTVPLPDQADPVAIAGGMNPGLSSWIPLTQRAVSPAGLDAVLVLGVTGVAGLLAVQSARYLGARRVVGVGRDAGRLVAAAQWGAEAIALTDAPAVLGDRLAQVLSEHSSLLVLDYLWGEVAELTWSALSRQDGSEDRVDIQWRQIGARAGERAALPAPLLRGRRITLSGFGLGGTPAGEIAAGAGGLSAAIADGAVLVPTRPFDLDDVAWAWGFDGPERAVVMTGRSR</sequence>
<dbReference type="RefSeq" id="WP_137447902.1">
    <property type="nucleotide sequence ID" value="NZ_SZZH01000001.1"/>
</dbReference>
<dbReference type="InterPro" id="IPR051397">
    <property type="entry name" value="Zn-ADH-like_protein"/>
</dbReference>
<dbReference type="Proteomes" id="UP000306985">
    <property type="component" value="Unassembled WGS sequence"/>
</dbReference>
<dbReference type="SUPFAM" id="SSF50129">
    <property type="entry name" value="GroES-like"/>
    <property type="match status" value="1"/>
</dbReference>
<dbReference type="PANTHER" id="PTHR43677:SF11">
    <property type="entry name" value="ZINC-CONTAINING ALCOHOL DEHYDROGENASE"/>
    <property type="match status" value="1"/>
</dbReference>
<evidence type="ECO:0000313" key="2">
    <source>
        <dbReference type="Proteomes" id="UP000306985"/>
    </source>
</evidence>
<reference evidence="1 2" key="1">
    <citation type="submission" date="2019-05" db="EMBL/GenBank/DDBJ databases">
        <title>Nakamurella sp. N5BH11, whole genome shotgun sequence.</title>
        <authorList>
            <person name="Tuo L."/>
        </authorList>
    </citation>
    <scope>NUCLEOTIDE SEQUENCE [LARGE SCALE GENOMIC DNA]</scope>
    <source>
        <strain evidence="1 2">N5BH11</strain>
    </source>
</reference>
<dbReference type="Gene3D" id="3.40.50.720">
    <property type="entry name" value="NAD(P)-binding Rossmann-like Domain"/>
    <property type="match status" value="1"/>
</dbReference>
<dbReference type="AlphaFoldDB" id="A0A4U6QKG6"/>
<dbReference type="Gene3D" id="3.90.180.10">
    <property type="entry name" value="Medium-chain alcohol dehydrogenases, catalytic domain"/>
    <property type="match status" value="1"/>
</dbReference>
<proteinExistence type="predicted"/>
<gene>
    <name evidence="1" type="ORF">FDO65_02555</name>
</gene>
<dbReference type="GO" id="GO:0016491">
    <property type="term" value="F:oxidoreductase activity"/>
    <property type="evidence" value="ECO:0007669"/>
    <property type="project" value="TreeGrafter"/>
</dbReference>
<name>A0A4U6QKG6_9ACTN</name>
<dbReference type="InterPro" id="IPR036291">
    <property type="entry name" value="NAD(P)-bd_dom_sf"/>
</dbReference>
<dbReference type="EMBL" id="SZZH01000001">
    <property type="protein sequence ID" value="TKV60598.1"/>
    <property type="molecule type" value="Genomic_DNA"/>
</dbReference>
<keyword evidence="2" id="KW-1185">Reference proteome</keyword>
<evidence type="ECO:0000313" key="1">
    <source>
        <dbReference type="EMBL" id="TKV60598.1"/>
    </source>
</evidence>
<dbReference type="InterPro" id="IPR011032">
    <property type="entry name" value="GroES-like_sf"/>
</dbReference>
<dbReference type="SUPFAM" id="SSF51735">
    <property type="entry name" value="NAD(P)-binding Rossmann-fold domains"/>
    <property type="match status" value="1"/>
</dbReference>
<organism evidence="1 2">
    <name type="scientific">Nakamurella flava</name>
    <dbReference type="NCBI Taxonomy" id="2576308"/>
    <lineage>
        <taxon>Bacteria</taxon>
        <taxon>Bacillati</taxon>
        <taxon>Actinomycetota</taxon>
        <taxon>Actinomycetes</taxon>
        <taxon>Nakamurellales</taxon>
        <taxon>Nakamurellaceae</taxon>
        <taxon>Nakamurella</taxon>
    </lineage>
</organism>